<comment type="caution">
    <text evidence="1">The sequence shown here is derived from an EMBL/GenBank/DDBJ whole genome shotgun (WGS) entry which is preliminary data.</text>
</comment>
<organism evidence="1 2">
    <name type="scientific">Sclerotinia nivalis</name>
    <dbReference type="NCBI Taxonomy" id="352851"/>
    <lineage>
        <taxon>Eukaryota</taxon>
        <taxon>Fungi</taxon>
        <taxon>Dikarya</taxon>
        <taxon>Ascomycota</taxon>
        <taxon>Pezizomycotina</taxon>
        <taxon>Leotiomycetes</taxon>
        <taxon>Helotiales</taxon>
        <taxon>Sclerotiniaceae</taxon>
        <taxon>Sclerotinia</taxon>
    </lineage>
</organism>
<evidence type="ECO:0000313" key="2">
    <source>
        <dbReference type="Proteomes" id="UP001152300"/>
    </source>
</evidence>
<evidence type="ECO:0008006" key="3">
    <source>
        <dbReference type="Google" id="ProtNLM"/>
    </source>
</evidence>
<name>A0A9X0AEJ3_9HELO</name>
<evidence type="ECO:0000313" key="1">
    <source>
        <dbReference type="EMBL" id="KAJ8059413.1"/>
    </source>
</evidence>
<sequence length="238" mass="26658">MISINGSEDGPVTEIVRMKLRGGIRVGDLEGEGEYARIWRETLDTVASQKGYTDSSYGAVIEEKEDEVLVWCIDWTSLAHHKSFMDSPAYPSFLENLKPIMESPEIIHVEKLNVKGVIGKGVMEVTTFFDVEDILIEGMKKFITAVQNLHTENKIAGYLGVVNYGEVIGKIARNGDAKEEEKGRGLVFIVGWENLAAHMAFQKTQDFRDTTEHLSKGSSGFEMVSLVSFLRLMFLEMI</sequence>
<dbReference type="AlphaFoldDB" id="A0A9X0AEJ3"/>
<reference evidence="1" key="1">
    <citation type="submission" date="2022-11" db="EMBL/GenBank/DDBJ databases">
        <title>Genome Resource of Sclerotinia nivalis Strain SnTB1, a Plant Pathogen Isolated from American Ginseng.</title>
        <authorList>
            <person name="Fan S."/>
        </authorList>
    </citation>
    <scope>NUCLEOTIDE SEQUENCE</scope>
    <source>
        <strain evidence="1">SnTB1</strain>
    </source>
</reference>
<dbReference type="EMBL" id="JAPEIS010000015">
    <property type="protein sequence ID" value="KAJ8059413.1"/>
    <property type="molecule type" value="Genomic_DNA"/>
</dbReference>
<dbReference type="InterPro" id="IPR011008">
    <property type="entry name" value="Dimeric_a/b-barrel"/>
</dbReference>
<keyword evidence="2" id="KW-1185">Reference proteome</keyword>
<protein>
    <recommendedName>
        <fullName evidence="3">ABM domain-containing protein</fullName>
    </recommendedName>
</protein>
<dbReference type="SUPFAM" id="SSF54909">
    <property type="entry name" value="Dimeric alpha+beta barrel"/>
    <property type="match status" value="1"/>
</dbReference>
<dbReference type="OrthoDB" id="3830579at2759"/>
<accession>A0A9X0AEJ3</accession>
<proteinExistence type="predicted"/>
<gene>
    <name evidence="1" type="ORF">OCU04_012359</name>
</gene>
<dbReference type="Gene3D" id="3.30.70.100">
    <property type="match status" value="2"/>
</dbReference>
<dbReference type="Proteomes" id="UP001152300">
    <property type="component" value="Unassembled WGS sequence"/>
</dbReference>